<evidence type="ECO:0000313" key="1">
    <source>
        <dbReference type="EMBL" id="KAK8990112.1"/>
    </source>
</evidence>
<evidence type="ECO:0008006" key="3">
    <source>
        <dbReference type="Google" id="ProtNLM"/>
    </source>
</evidence>
<keyword evidence="2" id="KW-1185">Reference proteome</keyword>
<evidence type="ECO:0000313" key="2">
    <source>
        <dbReference type="Proteomes" id="UP001396334"/>
    </source>
</evidence>
<reference evidence="1 2" key="1">
    <citation type="journal article" date="2024" name="G3 (Bethesda)">
        <title>Genome assembly of Hibiscus sabdariffa L. provides insights into metabolisms of medicinal natural products.</title>
        <authorList>
            <person name="Kim T."/>
        </authorList>
    </citation>
    <scope>NUCLEOTIDE SEQUENCE [LARGE SCALE GENOMIC DNA]</scope>
    <source>
        <strain evidence="1">TK-2024</strain>
        <tissue evidence="1">Old leaves</tissue>
    </source>
</reference>
<organism evidence="1 2">
    <name type="scientific">Hibiscus sabdariffa</name>
    <name type="common">roselle</name>
    <dbReference type="NCBI Taxonomy" id="183260"/>
    <lineage>
        <taxon>Eukaryota</taxon>
        <taxon>Viridiplantae</taxon>
        <taxon>Streptophyta</taxon>
        <taxon>Embryophyta</taxon>
        <taxon>Tracheophyta</taxon>
        <taxon>Spermatophyta</taxon>
        <taxon>Magnoliopsida</taxon>
        <taxon>eudicotyledons</taxon>
        <taxon>Gunneridae</taxon>
        <taxon>Pentapetalae</taxon>
        <taxon>rosids</taxon>
        <taxon>malvids</taxon>
        <taxon>Malvales</taxon>
        <taxon>Malvaceae</taxon>
        <taxon>Malvoideae</taxon>
        <taxon>Hibiscus</taxon>
    </lineage>
</organism>
<name>A0ABR2PNR7_9ROSI</name>
<comment type="caution">
    <text evidence="1">The sequence shown here is derived from an EMBL/GenBank/DDBJ whole genome shotgun (WGS) entry which is preliminary data.</text>
</comment>
<proteinExistence type="predicted"/>
<dbReference type="Proteomes" id="UP001396334">
    <property type="component" value="Unassembled WGS sequence"/>
</dbReference>
<gene>
    <name evidence="1" type="ORF">V6N11_008628</name>
</gene>
<protein>
    <recommendedName>
        <fullName evidence="3">F-box/kelch-repeat protein</fullName>
    </recommendedName>
</protein>
<accession>A0ABR2PNR7</accession>
<dbReference type="EMBL" id="JBBPBN010000055">
    <property type="protein sequence ID" value="KAK8990112.1"/>
    <property type="molecule type" value="Genomic_DNA"/>
</dbReference>
<sequence>MDLRTGEWSRVEEAWNASQCSRSCVGVGKEKELFYWGDSYSGIRVGACAVALGEWTLVSGSAYQGGPQGFFLVDSDTHGKIFNTIHVPLHFSGFVQSGCSLDI</sequence>